<reference evidence="1" key="1">
    <citation type="journal article" date="2020" name="New Phytol.">
        <title>Comparative genomics reveals dynamic genome evolution in host specialist ectomycorrhizal fungi.</title>
        <authorList>
            <person name="Lofgren L.A."/>
            <person name="Nguyen N.H."/>
            <person name="Vilgalys R."/>
            <person name="Ruytinx J."/>
            <person name="Liao H.L."/>
            <person name="Branco S."/>
            <person name="Kuo A."/>
            <person name="LaButti K."/>
            <person name="Lipzen A."/>
            <person name="Andreopoulos W."/>
            <person name="Pangilinan J."/>
            <person name="Riley R."/>
            <person name="Hundley H."/>
            <person name="Na H."/>
            <person name="Barry K."/>
            <person name="Grigoriev I.V."/>
            <person name="Stajich J.E."/>
            <person name="Kennedy P.G."/>
        </authorList>
    </citation>
    <scope>NUCLEOTIDE SEQUENCE</scope>
    <source>
        <strain evidence="1">S12</strain>
    </source>
</reference>
<comment type="caution">
    <text evidence="1">The sequence shown here is derived from an EMBL/GenBank/DDBJ whole genome shotgun (WGS) entry which is preliminary data.</text>
</comment>
<sequence length="108" mass="12475">MEERKRRAETLVEWKKLEDARKEENKARRDHYHMAVEVWQVEKARARAEKQKFTKKKPALGKLVAAIPRPKVGSHEEEGEMSGEEFDIDDIDSDLSTECGATHLVDSL</sequence>
<gene>
    <name evidence="1" type="ORF">HD556DRAFT_1235863</name>
</gene>
<dbReference type="GeneID" id="64591540"/>
<evidence type="ECO:0000313" key="1">
    <source>
        <dbReference type="EMBL" id="KAG1795026.1"/>
    </source>
</evidence>
<dbReference type="Proteomes" id="UP000719766">
    <property type="component" value="Unassembled WGS sequence"/>
</dbReference>
<dbReference type="AlphaFoldDB" id="A0A9P7ARK8"/>
<keyword evidence="2" id="KW-1185">Reference proteome</keyword>
<protein>
    <submittedName>
        <fullName evidence="1">Uncharacterized protein</fullName>
    </submittedName>
</protein>
<dbReference type="OrthoDB" id="2661033at2759"/>
<dbReference type="EMBL" id="JABBWE010000023">
    <property type="protein sequence ID" value="KAG1795026.1"/>
    <property type="molecule type" value="Genomic_DNA"/>
</dbReference>
<proteinExistence type="predicted"/>
<name>A0A9P7ARK8_9AGAM</name>
<dbReference type="RefSeq" id="XP_041160978.1">
    <property type="nucleotide sequence ID" value="XM_041297776.1"/>
</dbReference>
<evidence type="ECO:0000313" key="2">
    <source>
        <dbReference type="Proteomes" id="UP000719766"/>
    </source>
</evidence>
<accession>A0A9P7ARK8</accession>
<organism evidence="1 2">
    <name type="scientific">Suillus plorans</name>
    <dbReference type="NCBI Taxonomy" id="116603"/>
    <lineage>
        <taxon>Eukaryota</taxon>
        <taxon>Fungi</taxon>
        <taxon>Dikarya</taxon>
        <taxon>Basidiomycota</taxon>
        <taxon>Agaricomycotina</taxon>
        <taxon>Agaricomycetes</taxon>
        <taxon>Agaricomycetidae</taxon>
        <taxon>Boletales</taxon>
        <taxon>Suillineae</taxon>
        <taxon>Suillaceae</taxon>
        <taxon>Suillus</taxon>
    </lineage>
</organism>